<proteinExistence type="predicted"/>
<dbReference type="OrthoDB" id="429597at2759"/>
<feature type="active site" description="Proton acceptor" evidence="7">
    <location>
        <position position="286"/>
    </location>
</feature>
<dbReference type="InterPro" id="IPR002877">
    <property type="entry name" value="RNA_MeTrfase_FtsJ_dom"/>
</dbReference>
<dbReference type="EC" id="2.1.1.296" evidence="1"/>
<keyword evidence="5 7" id="KW-0949">S-adenosyl-L-methionine</keyword>
<dbReference type="EMBL" id="OV725081">
    <property type="protein sequence ID" value="CAH1401180.1"/>
    <property type="molecule type" value="Genomic_DNA"/>
</dbReference>
<accession>A0A9P0HFV7</accession>
<evidence type="ECO:0000313" key="10">
    <source>
        <dbReference type="Proteomes" id="UP001152798"/>
    </source>
</evidence>
<evidence type="ECO:0000256" key="1">
    <source>
        <dbReference type="ARBA" id="ARBA00012770"/>
    </source>
</evidence>
<keyword evidence="3 7" id="KW-0489">Methyltransferase</keyword>
<protein>
    <recommendedName>
        <fullName evidence="2">Cap-specific mRNA (nucleoside-2'-O-)-methyltransferase 2</fullName>
        <ecNumber evidence="1">2.1.1.296</ecNumber>
    </recommendedName>
</protein>
<evidence type="ECO:0000256" key="6">
    <source>
        <dbReference type="ARBA" id="ARBA00049477"/>
    </source>
</evidence>
<sequence>MESPLNNARKGTNGYDFLKKQNNESNYISNIVDQCFNKKFSFEISEIWELPLKSQENNALDEEFDKKTYERWQIDELEELKYKLNGVKSKLNSYNFGDWHKHTRSRNPAGFVMRDLKNFEIELLTQAWCKFFELLNVYNIVPANNKKTFRSFHLCEAPGAFICSLNHFLKLNYPSLEWRWCASTLNPYHEGNSLDEMINDDRFISKTLKNWWFGEDYTGNLRHPCNLDNLKKFASTLGPIHLVTADGSIDCCKNPGDQETYVLPLHYAEMVAALNILSPGGNFVIKIFTIYECETICLLYLLCCVFKHVSVHKPVVSKEGNSEVYVICLDYGGKDKCQSILDSADYYGRFPNVLFRKEDLPKSFIEQIIKCSKFFTDTQISIIEGNINSYQSELSKKKKVSLWKVRTKVAEKFLQSFNIYPLIDPSEYVLGGLYLSNPLQLDQKNEDGSFEDRIESIQPAKRSLLLNYQRSLEPLQMAWDWSFIYWIKSWTCKENNASDFTIIKGQPISSIRSSKFCKGSLLKVVNDLQNYQVPELFLHNDSTSLAKLNEELSSLNLEYLICNVGNNSWLSNYHKAQRECLKSLICHLRDIKRTMSFVLTGLPLLTQFNIGLLYALGLSFSEVGIISPEIGYAVIFKNLLNFEFMKKLQELNENLNISESGILSICPISRFLEGELYSCITTCNHLVIKKSALETIKTLLEGMPQSDAVEN</sequence>
<dbReference type="GO" id="GO:0005737">
    <property type="term" value="C:cytoplasm"/>
    <property type="evidence" value="ECO:0007669"/>
    <property type="project" value="TreeGrafter"/>
</dbReference>
<gene>
    <name evidence="9" type="ORF">NEZAVI_LOCUS10257</name>
</gene>
<dbReference type="PROSITE" id="PS51614">
    <property type="entry name" value="SAM_MT_ADRIFT"/>
    <property type="match status" value="1"/>
</dbReference>
<feature type="binding site" evidence="7">
    <location>
        <position position="246"/>
    </location>
    <ligand>
        <name>S-adenosyl-L-methionine</name>
        <dbReference type="ChEBI" id="CHEBI:59789"/>
    </ligand>
</feature>
<evidence type="ECO:0000256" key="5">
    <source>
        <dbReference type="ARBA" id="ARBA00022691"/>
    </source>
</evidence>
<dbReference type="SUPFAM" id="SSF53335">
    <property type="entry name" value="S-adenosyl-L-methionine-dependent methyltransferases"/>
    <property type="match status" value="1"/>
</dbReference>
<dbReference type="PANTHER" id="PTHR16121:SF2">
    <property type="entry name" value="CAP-SPECIFIC MRNA (NUCLEOSIDE-2'-O-)-METHYLTRANSFERASE 2"/>
    <property type="match status" value="1"/>
</dbReference>
<evidence type="ECO:0000313" key="9">
    <source>
        <dbReference type="EMBL" id="CAH1401180.1"/>
    </source>
</evidence>
<dbReference type="Gene3D" id="3.40.50.12760">
    <property type="match status" value="1"/>
</dbReference>
<keyword evidence="10" id="KW-1185">Reference proteome</keyword>
<dbReference type="GO" id="GO:0032259">
    <property type="term" value="P:methylation"/>
    <property type="evidence" value="ECO:0007669"/>
    <property type="project" value="UniProtKB-KW"/>
</dbReference>
<dbReference type="GO" id="GO:0004483">
    <property type="term" value="F:methyltransferase cap1 activity"/>
    <property type="evidence" value="ECO:0007669"/>
    <property type="project" value="UniProtKB-ARBA"/>
</dbReference>
<feature type="binding site" evidence="7">
    <location>
        <position position="159"/>
    </location>
    <ligand>
        <name>S-adenosyl-L-methionine</name>
        <dbReference type="ChEBI" id="CHEBI:59789"/>
    </ligand>
</feature>
<dbReference type="Pfam" id="PF01728">
    <property type="entry name" value="FtsJ"/>
    <property type="match status" value="1"/>
</dbReference>
<evidence type="ECO:0000256" key="4">
    <source>
        <dbReference type="ARBA" id="ARBA00022679"/>
    </source>
</evidence>
<dbReference type="AlphaFoldDB" id="A0A9P0HFV7"/>
<dbReference type="InterPro" id="IPR050851">
    <property type="entry name" value="mRNA_Cap_2O-Ribose_MeTrfase"/>
</dbReference>
<dbReference type="GO" id="GO:0005634">
    <property type="term" value="C:nucleus"/>
    <property type="evidence" value="ECO:0007669"/>
    <property type="project" value="TreeGrafter"/>
</dbReference>
<keyword evidence="4 7" id="KW-0808">Transferase</keyword>
<comment type="catalytic activity">
    <reaction evidence="6">
        <text>a 5'-end (N(7)-methyl 5'-triphosphoguanosine)-(2'-O-methyl-ribonucleoside)-(ribonucleotide) in mRNA + S-adenosyl-L-methionine = a 5'-end (N(7)-methyl 5'-triphosphoguanosine)-(2'-O-methyl-ribonucleoside)-(2'-O-methyl-ribonucleotide) in mRNA + S-adenosyl-L-homocysteine + H(+)</text>
        <dbReference type="Rhea" id="RHEA:67024"/>
        <dbReference type="Rhea" id="RHEA-COMP:17169"/>
        <dbReference type="Rhea" id="RHEA-COMP:17170"/>
        <dbReference type="ChEBI" id="CHEBI:15378"/>
        <dbReference type="ChEBI" id="CHEBI:57856"/>
        <dbReference type="ChEBI" id="CHEBI:59789"/>
        <dbReference type="ChEBI" id="CHEBI:167612"/>
        <dbReference type="ChEBI" id="CHEBI:167614"/>
        <dbReference type="EC" id="2.1.1.296"/>
    </reaction>
</comment>
<organism evidence="9 10">
    <name type="scientific">Nezara viridula</name>
    <name type="common">Southern green stink bug</name>
    <name type="synonym">Cimex viridulus</name>
    <dbReference type="NCBI Taxonomy" id="85310"/>
    <lineage>
        <taxon>Eukaryota</taxon>
        <taxon>Metazoa</taxon>
        <taxon>Ecdysozoa</taxon>
        <taxon>Arthropoda</taxon>
        <taxon>Hexapoda</taxon>
        <taxon>Insecta</taxon>
        <taxon>Pterygota</taxon>
        <taxon>Neoptera</taxon>
        <taxon>Paraneoptera</taxon>
        <taxon>Hemiptera</taxon>
        <taxon>Heteroptera</taxon>
        <taxon>Panheteroptera</taxon>
        <taxon>Pentatomomorpha</taxon>
        <taxon>Pentatomoidea</taxon>
        <taxon>Pentatomidae</taxon>
        <taxon>Pentatominae</taxon>
        <taxon>Nezara</taxon>
    </lineage>
</organism>
<dbReference type="GO" id="GO:0120550">
    <property type="term" value="F:methyltransferase cap2 activity"/>
    <property type="evidence" value="ECO:0007669"/>
    <property type="project" value="UniProtKB-EC"/>
</dbReference>
<dbReference type="GO" id="GO:0006370">
    <property type="term" value="P:7-methylguanosine mRNA capping"/>
    <property type="evidence" value="ECO:0007669"/>
    <property type="project" value="TreeGrafter"/>
</dbReference>
<dbReference type="InterPro" id="IPR025807">
    <property type="entry name" value="Adrift-typ_MeTrfase"/>
</dbReference>
<dbReference type="Proteomes" id="UP001152798">
    <property type="component" value="Chromosome 5"/>
</dbReference>
<name>A0A9P0HFV7_NEZVI</name>
<evidence type="ECO:0000256" key="3">
    <source>
        <dbReference type="ARBA" id="ARBA00022603"/>
    </source>
</evidence>
<evidence type="ECO:0000259" key="8">
    <source>
        <dbReference type="PROSITE" id="PS51614"/>
    </source>
</evidence>
<evidence type="ECO:0000256" key="7">
    <source>
        <dbReference type="PROSITE-ProRule" id="PRU00946"/>
    </source>
</evidence>
<evidence type="ECO:0000256" key="2">
    <source>
        <dbReference type="ARBA" id="ARBA00021134"/>
    </source>
</evidence>
<dbReference type="InterPro" id="IPR029063">
    <property type="entry name" value="SAM-dependent_MTases_sf"/>
</dbReference>
<reference evidence="9" key="1">
    <citation type="submission" date="2022-01" db="EMBL/GenBank/DDBJ databases">
        <authorList>
            <person name="King R."/>
        </authorList>
    </citation>
    <scope>NUCLEOTIDE SEQUENCE</scope>
</reference>
<dbReference type="PANTHER" id="PTHR16121">
    <property type="entry name" value="CAP-SPECIFIC MRNA (NUCLEOSIDE-2'-O-)-METHYLTRANSFERASE 1-RELATED"/>
    <property type="match status" value="1"/>
</dbReference>
<feature type="binding site" evidence="7">
    <location>
        <position position="178"/>
    </location>
    <ligand>
        <name>S-adenosyl-L-methionine</name>
        <dbReference type="ChEBI" id="CHEBI:59789"/>
    </ligand>
</feature>
<feature type="domain" description="Adrift-type SAM-dependent 2'-O-MTase" evidence="8">
    <location>
        <begin position="122"/>
        <end position="333"/>
    </location>
</feature>